<sequence length="201" mass="23294">MGCLNCNSLNITITTVDGRELSYCNNCFHISYSKRKSGNGWEHFADGITGKVNVYGETEVDQVILLNMISIPANQAKFEQNLSEWCGKNYLSFEYSEDGKNVIFKRLVGVKPLPLRQNELARQPISIMNFDYPIIVVVLNFQKKFRIEGRVQGRLIPYPVYLADKSMFADYETPFYYFKSHLLSNQSQLLNRLQEYFSNLR</sequence>
<evidence type="ECO:0000313" key="1">
    <source>
        <dbReference type="EMBL" id="TGL75364.1"/>
    </source>
</evidence>
<organism evidence="1 2">
    <name type="scientific">Leptospira levettii</name>
    <dbReference type="NCBI Taxonomy" id="2023178"/>
    <lineage>
        <taxon>Bacteria</taxon>
        <taxon>Pseudomonadati</taxon>
        <taxon>Spirochaetota</taxon>
        <taxon>Spirochaetia</taxon>
        <taxon>Leptospirales</taxon>
        <taxon>Leptospiraceae</taxon>
        <taxon>Leptospira</taxon>
    </lineage>
</organism>
<evidence type="ECO:0008006" key="3">
    <source>
        <dbReference type="Google" id="ProtNLM"/>
    </source>
</evidence>
<accession>A0ABY2MTR9</accession>
<protein>
    <recommendedName>
        <fullName evidence="3">DUF4428 domain-containing protein</fullName>
    </recommendedName>
</protein>
<reference evidence="2" key="1">
    <citation type="journal article" date="2019" name="PLoS Negl. Trop. Dis.">
        <title>Revisiting the worldwide diversity of Leptospira species in the environment.</title>
        <authorList>
            <person name="Vincent A.T."/>
            <person name="Schiettekatte O."/>
            <person name="Bourhy P."/>
            <person name="Veyrier F.J."/>
            <person name="Picardeau M."/>
        </authorList>
    </citation>
    <scope>NUCLEOTIDE SEQUENCE [LARGE SCALE GENOMIC DNA]</scope>
    <source>
        <strain evidence="2">201702449</strain>
    </source>
</reference>
<dbReference type="Proteomes" id="UP000297352">
    <property type="component" value="Unassembled WGS sequence"/>
</dbReference>
<comment type="caution">
    <text evidence="1">The sequence shown here is derived from an EMBL/GenBank/DDBJ whole genome shotgun (WGS) entry which is preliminary data.</text>
</comment>
<dbReference type="EMBL" id="RQGI01000004">
    <property type="protein sequence ID" value="TGL75364.1"/>
    <property type="molecule type" value="Genomic_DNA"/>
</dbReference>
<keyword evidence="2" id="KW-1185">Reference proteome</keyword>
<proteinExistence type="predicted"/>
<gene>
    <name evidence="1" type="ORF">EHQ60_00105</name>
</gene>
<dbReference type="RefSeq" id="WP_135688417.1">
    <property type="nucleotide sequence ID" value="NZ_RQGI01000004.1"/>
</dbReference>
<evidence type="ECO:0000313" key="2">
    <source>
        <dbReference type="Proteomes" id="UP000297352"/>
    </source>
</evidence>
<name>A0ABY2MTR9_9LEPT</name>